<gene>
    <name evidence="1" type="ORF">SCFA_1350003</name>
</gene>
<reference evidence="1" key="1">
    <citation type="submission" date="2019-03" db="EMBL/GenBank/DDBJ databases">
        <authorList>
            <person name="Hao L."/>
        </authorList>
    </citation>
    <scope>NUCLEOTIDE SEQUENCE</scope>
</reference>
<sequence length="45" mass="4750">MDGFTFVVASDVREFAGDITIDGSFLGLRVISRLNPQGLSNSCSG</sequence>
<organism evidence="1">
    <name type="scientific">anaerobic digester metagenome</name>
    <dbReference type="NCBI Taxonomy" id="1263854"/>
    <lineage>
        <taxon>unclassified sequences</taxon>
        <taxon>metagenomes</taxon>
        <taxon>ecological metagenomes</taxon>
    </lineage>
</organism>
<proteinExistence type="predicted"/>
<accession>A0A485LVP7</accession>
<dbReference type="EMBL" id="CAADRM010000041">
    <property type="protein sequence ID" value="VFU12392.1"/>
    <property type="molecule type" value="Genomic_DNA"/>
</dbReference>
<dbReference type="AlphaFoldDB" id="A0A485LVP7"/>
<protein>
    <submittedName>
        <fullName evidence="1">Uncharacterized protein</fullName>
    </submittedName>
</protein>
<name>A0A485LVP7_9ZZZZ</name>
<evidence type="ECO:0000313" key="1">
    <source>
        <dbReference type="EMBL" id="VFU12392.1"/>
    </source>
</evidence>